<evidence type="ECO:0000313" key="3">
    <source>
        <dbReference type="Proteomes" id="UP000440578"/>
    </source>
</evidence>
<dbReference type="AlphaFoldDB" id="A0A6A4WDR0"/>
<protein>
    <submittedName>
        <fullName evidence="2">Uncharacterized protein</fullName>
    </submittedName>
</protein>
<reference evidence="2 3" key="1">
    <citation type="submission" date="2019-07" db="EMBL/GenBank/DDBJ databases">
        <title>Draft genome assembly of a fouling barnacle, Amphibalanus amphitrite (Darwin, 1854): The first reference genome for Thecostraca.</title>
        <authorList>
            <person name="Kim W."/>
        </authorList>
    </citation>
    <scope>NUCLEOTIDE SEQUENCE [LARGE SCALE GENOMIC DNA]</scope>
    <source>
        <strain evidence="2">SNU_AA5</strain>
        <tissue evidence="2">Soma without cirri and trophi</tissue>
    </source>
</reference>
<comment type="caution">
    <text evidence="2">The sequence shown here is derived from an EMBL/GenBank/DDBJ whole genome shotgun (WGS) entry which is preliminary data.</text>
</comment>
<sequence>MSDLSEEAMGLKQSKRSFQVTTDTPKKDGAPEAAIEAIEVKEATKEPVEATNGDAAAAQITKTEQPEVAQNGGGDAHGVNGGGENGKEATNGDQAEEKKEEAKEEVKEEAKEGVKEEKKVKKKISFRSFSFLRKEKKQKEVKKKNAKNDDSTDAMSDPAETKVAADAVPEEKPAEAAEETPAATEEPKAEEPAAPAEEKKEGGDAAPAPAEEVN</sequence>
<feature type="region of interest" description="Disordered" evidence="1">
    <location>
        <begin position="135"/>
        <end position="214"/>
    </location>
</feature>
<evidence type="ECO:0000256" key="1">
    <source>
        <dbReference type="SAM" id="MobiDB-lite"/>
    </source>
</evidence>
<feature type="compositionally biased region" description="Gly residues" evidence="1">
    <location>
        <begin position="71"/>
        <end position="84"/>
    </location>
</feature>
<proteinExistence type="predicted"/>
<accession>A0A6A4WDR0</accession>
<feature type="compositionally biased region" description="Basic and acidic residues" evidence="1">
    <location>
        <begin position="95"/>
        <end position="119"/>
    </location>
</feature>
<feature type="compositionally biased region" description="Low complexity" evidence="1">
    <location>
        <begin position="204"/>
        <end position="214"/>
    </location>
</feature>
<keyword evidence="3" id="KW-1185">Reference proteome</keyword>
<feature type="compositionally biased region" description="Basic and acidic residues" evidence="1">
    <location>
        <begin position="185"/>
        <end position="203"/>
    </location>
</feature>
<feature type="region of interest" description="Disordered" evidence="1">
    <location>
        <begin position="1"/>
        <end position="121"/>
    </location>
</feature>
<gene>
    <name evidence="2" type="ORF">FJT64_003317</name>
</gene>
<dbReference type="Proteomes" id="UP000440578">
    <property type="component" value="Unassembled WGS sequence"/>
</dbReference>
<evidence type="ECO:0000313" key="2">
    <source>
        <dbReference type="EMBL" id="KAF0300178.1"/>
    </source>
</evidence>
<feature type="compositionally biased region" description="Basic and acidic residues" evidence="1">
    <location>
        <begin position="38"/>
        <end position="48"/>
    </location>
</feature>
<dbReference type="EMBL" id="VIIS01001281">
    <property type="protein sequence ID" value="KAF0300178.1"/>
    <property type="molecule type" value="Genomic_DNA"/>
</dbReference>
<name>A0A6A4WDR0_AMPAM</name>
<organism evidence="2 3">
    <name type="scientific">Amphibalanus amphitrite</name>
    <name type="common">Striped barnacle</name>
    <name type="synonym">Balanus amphitrite</name>
    <dbReference type="NCBI Taxonomy" id="1232801"/>
    <lineage>
        <taxon>Eukaryota</taxon>
        <taxon>Metazoa</taxon>
        <taxon>Ecdysozoa</taxon>
        <taxon>Arthropoda</taxon>
        <taxon>Crustacea</taxon>
        <taxon>Multicrustacea</taxon>
        <taxon>Cirripedia</taxon>
        <taxon>Thoracica</taxon>
        <taxon>Thoracicalcarea</taxon>
        <taxon>Balanomorpha</taxon>
        <taxon>Balanoidea</taxon>
        <taxon>Balanidae</taxon>
        <taxon>Amphibalaninae</taxon>
        <taxon>Amphibalanus</taxon>
    </lineage>
</organism>
<feature type="compositionally biased region" description="Basic residues" evidence="1">
    <location>
        <begin position="135"/>
        <end position="145"/>
    </location>
</feature>